<evidence type="ECO:0000256" key="11">
    <source>
        <dbReference type="SAM" id="MobiDB-lite"/>
    </source>
</evidence>
<evidence type="ECO:0000256" key="8">
    <source>
        <dbReference type="ARBA" id="ARBA00023136"/>
    </source>
</evidence>
<protein>
    <submittedName>
        <fullName evidence="15">TOLL-like protein</fullName>
    </submittedName>
</protein>
<dbReference type="InterPro" id="IPR000483">
    <property type="entry name" value="Cys-rich_flank_reg_C"/>
</dbReference>
<evidence type="ECO:0000256" key="2">
    <source>
        <dbReference type="ARBA" id="ARBA00009634"/>
    </source>
</evidence>
<feature type="transmembrane region" description="Helical" evidence="12">
    <location>
        <begin position="478"/>
        <end position="497"/>
    </location>
</feature>
<evidence type="ECO:0000313" key="16">
    <source>
        <dbReference type="Proteomes" id="UP001164746"/>
    </source>
</evidence>
<name>A0ABY7DGD0_MYAAR</name>
<keyword evidence="3" id="KW-0433">Leucine-rich repeat</keyword>
<evidence type="ECO:0000256" key="3">
    <source>
        <dbReference type="ARBA" id="ARBA00022614"/>
    </source>
</evidence>
<dbReference type="InterPro" id="IPR003591">
    <property type="entry name" value="Leu-rich_rpt_typical-subtyp"/>
</dbReference>
<dbReference type="SUPFAM" id="SSF52200">
    <property type="entry name" value="Toll/Interleukin receptor TIR domain"/>
    <property type="match status" value="1"/>
</dbReference>
<evidence type="ECO:0000256" key="9">
    <source>
        <dbReference type="ARBA" id="ARBA00023170"/>
    </source>
</evidence>
<keyword evidence="6" id="KW-0677">Repeat</keyword>
<accession>A0ABY7DGD0</accession>
<dbReference type="InterPro" id="IPR000157">
    <property type="entry name" value="TIR_dom"/>
</dbReference>
<feature type="domain" description="TIR" evidence="14">
    <location>
        <begin position="530"/>
        <end position="657"/>
    </location>
</feature>
<evidence type="ECO:0000313" key="15">
    <source>
        <dbReference type="EMBL" id="WAQ96354.1"/>
    </source>
</evidence>
<organism evidence="15 16">
    <name type="scientific">Mya arenaria</name>
    <name type="common">Soft-shell clam</name>
    <dbReference type="NCBI Taxonomy" id="6604"/>
    <lineage>
        <taxon>Eukaryota</taxon>
        <taxon>Metazoa</taxon>
        <taxon>Spiralia</taxon>
        <taxon>Lophotrochozoa</taxon>
        <taxon>Mollusca</taxon>
        <taxon>Bivalvia</taxon>
        <taxon>Autobranchia</taxon>
        <taxon>Heteroconchia</taxon>
        <taxon>Euheterodonta</taxon>
        <taxon>Imparidentia</taxon>
        <taxon>Neoheterodontei</taxon>
        <taxon>Myida</taxon>
        <taxon>Myoidea</taxon>
        <taxon>Myidae</taxon>
        <taxon>Mya</taxon>
    </lineage>
</organism>
<feature type="chain" id="PRO_5047548740" evidence="13">
    <location>
        <begin position="27"/>
        <end position="694"/>
    </location>
</feature>
<dbReference type="SMART" id="SM00369">
    <property type="entry name" value="LRR_TYP"/>
    <property type="match status" value="5"/>
</dbReference>
<sequence length="694" mass="80599">MDTFGHPLKLAVTLCCLSTVFILVRSTCTTDKRGFTQTYASLTEVHYLMFRDCVAASHINLSFNAIQEINNESFSILWNVENLDLSHNQIPEIPPSIFYSMRSLTYLNVSHNNLTTLPLDFFGNKPNLKKVDLSSNFITHISLHVFTKYNLPSIKEVDLSFNLLTSFEPWAFANTLTPIRVLNLTHNIISTFTNNDNWNYTSRSVYDLASTDLRWNQLVTWHDRYLMQYKTGPGTIEAALVELLTDFRENPIHCDCNFYNVNVVVGQSFYKYSDNPYLKLKCHSPPELAGKHIFIDVLERDLVCNITDNCPSGCLCQEQPAENRFYVDCRNLHLREMPNTLPETTYDKYVLRLDHNEITEFKNVSYLSKVVEITMANNSLAALPEYAMATIAKDDDADVDFRNNQIRTIPVSTQNIKFENALFDGNNLECSCDMLWMVDWINLAPNHADKSLSCTFEGKVHTISELDRGTLKCDDHSIIIIIVILSVALVIVIGLLITAKRCPYETKVLLYKMLRIHPSDKYLVDKITDMQYDMYVSFDSNDIHVRQWVKKILFKKLENEKPLYRLCTPIRDGQAGSEAESRIDLIDKSRRLLIILSRNYEHHRWNDYDLCHAERLEQNEGRVMFIVYDEESMKKSTEEPLCSKLKERKVFNVNDKMLWSKLRYELPVKPCKKTPTKTARERHQDKFDQDMYQV</sequence>
<evidence type="ECO:0000256" key="6">
    <source>
        <dbReference type="ARBA" id="ARBA00022737"/>
    </source>
</evidence>
<dbReference type="PANTHER" id="PTHR24365:SF541">
    <property type="entry name" value="PROTEIN TOLL-RELATED"/>
    <property type="match status" value="1"/>
</dbReference>
<dbReference type="InterPro" id="IPR032675">
    <property type="entry name" value="LRR_dom_sf"/>
</dbReference>
<dbReference type="SMART" id="SM00255">
    <property type="entry name" value="TIR"/>
    <property type="match status" value="1"/>
</dbReference>
<keyword evidence="8 12" id="KW-0472">Membrane</keyword>
<feature type="compositionally biased region" description="Basic and acidic residues" evidence="11">
    <location>
        <begin position="678"/>
        <end position="694"/>
    </location>
</feature>
<keyword evidence="4 12" id="KW-0812">Transmembrane</keyword>
<dbReference type="Pfam" id="PF13855">
    <property type="entry name" value="LRR_8"/>
    <property type="match status" value="2"/>
</dbReference>
<reference evidence="15" key="1">
    <citation type="submission" date="2022-11" db="EMBL/GenBank/DDBJ databases">
        <title>Centuries of genome instability and evolution in soft-shell clam transmissible cancer (bioRxiv).</title>
        <authorList>
            <person name="Hart S.F.M."/>
            <person name="Yonemitsu M.A."/>
            <person name="Giersch R.M."/>
            <person name="Beal B.F."/>
            <person name="Arriagada G."/>
            <person name="Davis B.W."/>
            <person name="Ostrander E.A."/>
            <person name="Goff S.P."/>
            <person name="Metzger M.J."/>
        </authorList>
    </citation>
    <scope>NUCLEOTIDE SEQUENCE</scope>
    <source>
        <strain evidence="15">MELC-2E11</strain>
        <tissue evidence="15">Siphon/mantle</tissue>
    </source>
</reference>
<dbReference type="InterPro" id="IPR035897">
    <property type="entry name" value="Toll_tir_struct_dom_sf"/>
</dbReference>
<evidence type="ECO:0000256" key="12">
    <source>
        <dbReference type="SAM" id="Phobius"/>
    </source>
</evidence>
<dbReference type="Gene3D" id="3.80.10.10">
    <property type="entry name" value="Ribonuclease Inhibitor"/>
    <property type="match status" value="3"/>
</dbReference>
<dbReference type="PANTHER" id="PTHR24365">
    <property type="entry name" value="TOLL-LIKE RECEPTOR"/>
    <property type="match status" value="1"/>
</dbReference>
<dbReference type="PROSITE" id="PS50104">
    <property type="entry name" value="TIR"/>
    <property type="match status" value="1"/>
</dbReference>
<dbReference type="Gene3D" id="3.40.50.10140">
    <property type="entry name" value="Toll/interleukin-1 receptor homology (TIR) domain"/>
    <property type="match status" value="1"/>
</dbReference>
<proteinExistence type="inferred from homology"/>
<keyword evidence="9" id="KW-0675">Receptor</keyword>
<keyword evidence="10" id="KW-0325">Glycoprotein</keyword>
<evidence type="ECO:0000256" key="10">
    <source>
        <dbReference type="ARBA" id="ARBA00023180"/>
    </source>
</evidence>
<dbReference type="EMBL" id="CP111013">
    <property type="protein sequence ID" value="WAQ96354.1"/>
    <property type="molecule type" value="Genomic_DNA"/>
</dbReference>
<feature type="region of interest" description="Disordered" evidence="11">
    <location>
        <begin position="673"/>
        <end position="694"/>
    </location>
</feature>
<dbReference type="Pfam" id="PF01582">
    <property type="entry name" value="TIR"/>
    <property type="match status" value="1"/>
</dbReference>
<dbReference type="PROSITE" id="PS51450">
    <property type="entry name" value="LRR"/>
    <property type="match status" value="2"/>
</dbReference>
<dbReference type="SMART" id="SM00082">
    <property type="entry name" value="LRRCT"/>
    <property type="match status" value="2"/>
</dbReference>
<evidence type="ECO:0000256" key="13">
    <source>
        <dbReference type="SAM" id="SignalP"/>
    </source>
</evidence>
<evidence type="ECO:0000256" key="4">
    <source>
        <dbReference type="ARBA" id="ARBA00022692"/>
    </source>
</evidence>
<evidence type="ECO:0000259" key="14">
    <source>
        <dbReference type="PROSITE" id="PS50104"/>
    </source>
</evidence>
<gene>
    <name evidence="15" type="ORF">MAR_029044</name>
</gene>
<comment type="subcellular location">
    <subcellularLocation>
        <location evidence="1">Membrane</location>
        <topology evidence="1">Single-pass type I membrane protein</topology>
    </subcellularLocation>
</comment>
<keyword evidence="16" id="KW-1185">Reference proteome</keyword>
<feature type="signal peptide" evidence="13">
    <location>
        <begin position="1"/>
        <end position="26"/>
    </location>
</feature>
<keyword evidence="5 13" id="KW-0732">Signal</keyword>
<dbReference type="SUPFAM" id="SSF52058">
    <property type="entry name" value="L domain-like"/>
    <property type="match status" value="2"/>
</dbReference>
<comment type="similarity">
    <text evidence="2">Belongs to the Toll-like receptor family.</text>
</comment>
<evidence type="ECO:0000256" key="7">
    <source>
        <dbReference type="ARBA" id="ARBA00022989"/>
    </source>
</evidence>
<keyword evidence="7 12" id="KW-1133">Transmembrane helix</keyword>
<evidence type="ECO:0000256" key="1">
    <source>
        <dbReference type="ARBA" id="ARBA00004479"/>
    </source>
</evidence>
<dbReference type="Proteomes" id="UP001164746">
    <property type="component" value="Chromosome 2"/>
</dbReference>
<evidence type="ECO:0000256" key="5">
    <source>
        <dbReference type="ARBA" id="ARBA00022729"/>
    </source>
</evidence>
<dbReference type="InterPro" id="IPR001611">
    <property type="entry name" value="Leu-rich_rpt"/>
</dbReference>